<feature type="region of interest" description="Disordered" evidence="1">
    <location>
        <begin position="46"/>
        <end position="78"/>
    </location>
</feature>
<keyword evidence="3" id="KW-1185">Reference proteome</keyword>
<evidence type="ECO:0000256" key="1">
    <source>
        <dbReference type="SAM" id="MobiDB-lite"/>
    </source>
</evidence>
<comment type="caution">
    <text evidence="2">The sequence shown here is derived from an EMBL/GenBank/DDBJ whole genome shotgun (WGS) entry which is preliminary data.</text>
</comment>
<sequence>MDTRFSMDGRDAWFFWSSTPSTDIRAVRVVVVGASDLCGVWSPCPSVRTTPSLGPGEPESASDRRTQTPKDTFPAAAA</sequence>
<proteinExistence type="predicted"/>
<protein>
    <submittedName>
        <fullName evidence="2">Uncharacterized protein</fullName>
    </submittedName>
</protein>
<dbReference type="STRING" id="1220583.GOACH_33_00370"/>
<dbReference type="Proteomes" id="UP000010988">
    <property type="component" value="Unassembled WGS sequence"/>
</dbReference>
<reference evidence="2 3" key="1">
    <citation type="submission" date="2012-12" db="EMBL/GenBank/DDBJ databases">
        <title>Whole genome shotgun sequence of Gordonia aichiensis NBRC 108223.</title>
        <authorList>
            <person name="Isaki-Nakamura S."/>
            <person name="Hosoyama A."/>
            <person name="Tsuchikane K."/>
            <person name="Ando Y."/>
            <person name="Baba S."/>
            <person name="Ohji S."/>
            <person name="Hamada M."/>
            <person name="Tamura T."/>
            <person name="Yamazoe A."/>
            <person name="Yamazaki S."/>
            <person name="Fujita N."/>
        </authorList>
    </citation>
    <scope>NUCLEOTIDE SEQUENCE [LARGE SCALE GENOMIC DNA]</scope>
    <source>
        <strain evidence="2 3">NBRC 108223</strain>
    </source>
</reference>
<organism evidence="2 3">
    <name type="scientific">Gordonia aichiensis NBRC 108223</name>
    <dbReference type="NCBI Taxonomy" id="1220583"/>
    <lineage>
        <taxon>Bacteria</taxon>
        <taxon>Bacillati</taxon>
        <taxon>Actinomycetota</taxon>
        <taxon>Actinomycetes</taxon>
        <taxon>Mycobacteriales</taxon>
        <taxon>Gordoniaceae</taxon>
        <taxon>Gordonia</taxon>
    </lineage>
</organism>
<evidence type="ECO:0000313" key="2">
    <source>
        <dbReference type="EMBL" id="GAC50916.1"/>
    </source>
</evidence>
<gene>
    <name evidence="2" type="ORF">GOACH_33_00370</name>
</gene>
<dbReference type="AlphaFoldDB" id="L7KQY6"/>
<dbReference type="EMBL" id="BANR01000033">
    <property type="protein sequence ID" value="GAC50916.1"/>
    <property type="molecule type" value="Genomic_DNA"/>
</dbReference>
<evidence type="ECO:0000313" key="3">
    <source>
        <dbReference type="Proteomes" id="UP000010988"/>
    </source>
</evidence>
<accession>L7KQY6</accession>
<name>L7KQY6_9ACTN</name>